<dbReference type="AlphaFoldDB" id="A0A084ST35"/>
<feature type="domain" description="AMP-binding enzyme C-terminal" evidence="6">
    <location>
        <begin position="466"/>
        <end position="579"/>
    </location>
</feature>
<dbReference type="InterPro" id="IPR025110">
    <property type="entry name" value="AMP-bd_C"/>
</dbReference>
<evidence type="ECO:0000313" key="8">
    <source>
        <dbReference type="Proteomes" id="UP000028547"/>
    </source>
</evidence>
<dbReference type="RefSeq" id="WP_043397955.1">
    <property type="nucleotide sequence ID" value="NZ_JPMI01000136.1"/>
</dbReference>
<evidence type="ECO:0000256" key="4">
    <source>
        <dbReference type="ARBA" id="ARBA00023098"/>
    </source>
</evidence>
<keyword evidence="3" id="KW-0276">Fatty acid metabolism</keyword>
<evidence type="ECO:0000259" key="6">
    <source>
        <dbReference type="Pfam" id="PF23024"/>
    </source>
</evidence>
<name>A0A084ST35_9BACT</name>
<sequence length="583" mass="64663">MSGPQEQELARQVRPQELGTLLDVLEHRARVHGERTAFIYLDEGESEEARLSFAELDARRRTVARALRREGLEGQRVLLFYLPGLDFVTAFFGCLSAGVVPIAVNPPLPTERTSRIQAIVDDAGASAVLTAGNLQPILQSWLAQDERLAGMPLLATDAMDGAEDGSEPRRPVREDLAFLQYTSGSTTLPRGVRVGHDNLMANLECIRHTIQLEERSVSVTWLPCFHDMGLINGVLEPVYAGCLSVMMSPLAFIRRPRRWLEAISRYRATHSGGPNFAYDLCVRKIPAREREGLELGSWRQAYLSAEPIRRDTLVRFHDAFTAQGFQWKAFYPCYGLAEATLAVTGGDLEAEPLFRSVDNTALEQRRIVEVREGTPGSTQVVGCGTAGLDTEVLLVDPETRQRVAADQVGEVWVRGPGVARGYLGRAEESRETFEARLDTGEGPFLRTGDLAFLQGGEVFIVGRLKDVLIIRGRNYYPHDLEWTVGQCHPALRAGCAAAFLVEEQGQEKLILAQEVQREHQEGAPLEDLLGEIRQTIAEQYGLQLHRAVLVRTGGIPRTSSGKIQRRLCRSMFESGQLEELARG</sequence>
<keyword evidence="4" id="KW-0443">Lipid metabolism</keyword>
<dbReference type="InterPro" id="IPR000873">
    <property type="entry name" value="AMP-dep_synth/lig_dom"/>
</dbReference>
<dbReference type="InterPro" id="IPR040097">
    <property type="entry name" value="FAAL/FAAC"/>
</dbReference>
<dbReference type="SUPFAM" id="SSF56801">
    <property type="entry name" value="Acetyl-CoA synthetase-like"/>
    <property type="match status" value="1"/>
</dbReference>
<feature type="domain" description="AMP-dependent synthetase/ligase" evidence="5">
    <location>
        <begin position="25"/>
        <end position="423"/>
    </location>
</feature>
<dbReference type="PANTHER" id="PTHR22754">
    <property type="entry name" value="DISCO-INTERACTING PROTEIN 2 DIP2 -RELATED"/>
    <property type="match status" value="1"/>
</dbReference>
<dbReference type="Pfam" id="PF23024">
    <property type="entry name" value="AMP-dom_DIP2-like"/>
    <property type="match status" value="1"/>
</dbReference>
<dbReference type="Pfam" id="PF00501">
    <property type="entry name" value="AMP-binding"/>
    <property type="match status" value="1"/>
</dbReference>
<dbReference type="GO" id="GO:0005886">
    <property type="term" value="C:plasma membrane"/>
    <property type="evidence" value="ECO:0007669"/>
    <property type="project" value="TreeGrafter"/>
</dbReference>
<evidence type="ECO:0000259" key="5">
    <source>
        <dbReference type="Pfam" id="PF00501"/>
    </source>
</evidence>
<protein>
    <submittedName>
        <fullName evidence="7">Beta-ketoacyl synthase</fullName>
    </submittedName>
</protein>
<dbReference type="GO" id="GO:0006633">
    <property type="term" value="P:fatty acid biosynthetic process"/>
    <property type="evidence" value="ECO:0007669"/>
    <property type="project" value="TreeGrafter"/>
</dbReference>
<dbReference type="FunFam" id="3.40.50.12780:FF:000013">
    <property type="entry name" value="Long-chain-fatty-acid--AMP ligase FadD32"/>
    <property type="match status" value="1"/>
</dbReference>
<reference evidence="7 8" key="1">
    <citation type="submission" date="2014-07" db="EMBL/GenBank/DDBJ databases">
        <title>Draft Genome Sequence of Gephyronic Acid Producer, Cystobacter violaceus Strain Cb vi76.</title>
        <authorList>
            <person name="Stevens D.C."/>
            <person name="Young J."/>
            <person name="Carmichael R."/>
            <person name="Tan J."/>
            <person name="Taylor R.E."/>
        </authorList>
    </citation>
    <scope>NUCLEOTIDE SEQUENCE [LARGE SCALE GENOMIC DNA]</scope>
    <source>
        <strain evidence="7 8">Cb vi76</strain>
    </source>
</reference>
<accession>A0A084ST35</accession>
<keyword evidence="2" id="KW-0436">Ligase</keyword>
<comment type="caution">
    <text evidence="7">The sequence shown here is derived from an EMBL/GenBank/DDBJ whole genome shotgun (WGS) entry which is preliminary data.</text>
</comment>
<proteinExistence type="inferred from homology"/>
<evidence type="ECO:0000313" key="7">
    <source>
        <dbReference type="EMBL" id="KFA91620.1"/>
    </source>
</evidence>
<dbReference type="PANTHER" id="PTHR22754:SF32">
    <property type="entry name" value="DISCO-INTERACTING PROTEIN 2"/>
    <property type="match status" value="1"/>
</dbReference>
<dbReference type="InterPro" id="IPR042099">
    <property type="entry name" value="ANL_N_sf"/>
</dbReference>
<dbReference type="Gene3D" id="3.30.300.30">
    <property type="match status" value="1"/>
</dbReference>
<evidence type="ECO:0000256" key="1">
    <source>
        <dbReference type="ARBA" id="ARBA00006432"/>
    </source>
</evidence>
<comment type="similarity">
    <text evidence="1">Belongs to the ATP-dependent AMP-binding enzyme family.</text>
</comment>
<dbReference type="Proteomes" id="UP000028547">
    <property type="component" value="Unassembled WGS sequence"/>
</dbReference>
<dbReference type="EMBL" id="JPMI01000136">
    <property type="protein sequence ID" value="KFA91620.1"/>
    <property type="molecule type" value="Genomic_DNA"/>
</dbReference>
<dbReference type="InterPro" id="IPR045851">
    <property type="entry name" value="AMP-bd_C_sf"/>
</dbReference>
<dbReference type="GO" id="GO:0071766">
    <property type="term" value="P:Actinobacterium-type cell wall biogenesis"/>
    <property type="evidence" value="ECO:0007669"/>
    <property type="project" value="UniProtKB-ARBA"/>
</dbReference>
<dbReference type="GO" id="GO:0070566">
    <property type="term" value="F:adenylyltransferase activity"/>
    <property type="evidence" value="ECO:0007669"/>
    <property type="project" value="TreeGrafter"/>
</dbReference>
<gene>
    <name evidence="7" type="ORF">Q664_20760</name>
</gene>
<dbReference type="Gene3D" id="3.40.50.12780">
    <property type="entry name" value="N-terminal domain of ligase-like"/>
    <property type="match status" value="1"/>
</dbReference>
<evidence type="ECO:0000256" key="3">
    <source>
        <dbReference type="ARBA" id="ARBA00022832"/>
    </source>
</evidence>
<evidence type="ECO:0000256" key="2">
    <source>
        <dbReference type="ARBA" id="ARBA00022598"/>
    </source>
</evidence>
<dbReference type="GO" id="GO:0016874">
    <property type="term" value="F:ligase activity"/>
    <property type="evidence" value="ECO:0007669"/>
    <property type="project" value="UniProtKB-KW"/>
</dbReference>
<organism evidence="7 8">
    <name type="scientific">Archangium violaceum Cb vi76</name>
    <dbReference type="NCBI Taxonomy" id="1406225"/>
    <lineage>
        <taxon>Bacteria</taxon>
        <taxon>Pseudomonadati</taxon>
        <taxon>Myxococcota</taxon>
        <taxon>Myxococcia</taxon>
        <taxon>Myxococcales</taxon>
        <taxon>Cystobacterineae</taxon>
        <taxon>Archangiaceae</taxon>
        <taxon>Archangium</taxon>
    </lineage>
</organism>
<dbReference type="CDD" id="cd05931">
    <property type="entry name" value="FAAL"/>
    <property type="match status" value="1"/>
</dbReference>